<sequence length="204" mass="22386">MFKVGVCSSSIFFRGAIKGLLPNHDLMEFETIHDSRRAAAAYRCVQIIVHENDLLSETGDESKFSDENLRIIVISPRFNQANLARLIDRGIRGYQLETVSSSVLQATLQLVALDEIALPSVLAEHLAGIPRDVAYVPLSAKELVVMRCLAKGYGNKEISRSVGIAEATTKVHVKAIMRKLGVSNRTQAAVWAVRNGLDQASFHA</sequence>
<keyword evidence="1" id="KW-0238">DNA-binding</keyword>
<evidence type="ECO:0000313" key="3">
    <source>
        <dbReference type="EMBL" id="SFQ42957.1"/>
    </source>
</evidence>
<dbReference type="PROSITE" id="PS50043">
    <property type="entry name" value="HTH_LUXR_2"/>
    <property type="match status" value="1"/>
</dbReference>
<reference evidence="4" key="1">
    <citation type="submission" date="2016-10" db="EMBL/GenBank/DDBJ databases">
        <authorList>
            <person name="Varghese N."/>
            <person name="Submissions S."/>
        </authorList>
    </citation>
    <scope>NUCLEOTIDE SEQUENCE [LARGE SCALE GENOMIC DNA]</scope>
    <source>
        <strain evidence="4">JCM 10271</strain>
    </source>
</reference>
<dbReference type="AlphaFoldDB" id="A0A1I5YGC9"/>
<dbReference type="SMART" id="SM00421">
    <property type="entry name" value="HTH_LUXR"/>
    <property type="match status" value="1"/>
</dbReference>
<dbReference type="GO" id="GO:0006355">
    <property type="term" value="P:regulation of DNA-templated transcription"/>
    <property type="evidence" value="ECO:0007669"/>
    <property type="project" value="InterPro"/>
</dbReference>
<protein>
    <submittedName>
        <fullName evidence="3">Two-component system, NarL family, nitrate/nitrite response regulator NarL</fullName>
    </submittedName>
</protein>
<dbReference type="PRINTS" id="PR00038">
    <property type="entry name" value="HTHLUXR"/>
</dbReference>
<dbReference type="Gene3D" id="3.40.50.2300">
    <property type="match status" value="1"/>
</dbReference>
<proteinExistence type="predicted"/>
<keyword evidence="4" id="KW-1185">Reference proteome</keyword>
<dbReference type="GO" id="GO:0003677">
    <property type="term" value="F:DNA binding"/>
    <property type="evidence" value="ECO:0007669"/>
    <property type="project" value="UniProtKB-KW"/>
</dbReference>
<dbReference type="InterPro" id="IPR016032">
    <property type="entry name" value="Sig_transdc_resp-reg_C-effctor"/>
</dbReference>
<feature type="domain" description="HTH luxR-type" evidence="2">
    <location>
        <begin position="131"/>
        <end position="196"/>
    </location>
</feature>
<accession>A0A1I5YGC9</accession>
<dbReference type="PANTHER" id="PTHR43214:SF42">
    <property type="entry name" value="TRANSCRIPTIONAL REGULATORY PROTEIN DESR"/>
    <property type="match status" value="1"/>
</dbReference>
<dbReference type="STRING" id="93684.SAMN05421853_105223"/>
<dbReference type="CDD" id="cd06170">
    <property type="entry name" value="LuxR_C_like"/>
    <property type="match status" value="1"/>
</dbReference>
<dbReference type="EMBL" id="FOXV01000005">
    <property type="protein sequence ID" value="SFQ42957.1"/>
    <property type="molecule type" value="Genomic_DNA"/>
</dbReference>
<dbReference type="InterPro" id="IPR000792">
    <property type="entry name" value="Tscrpt_reg_LuxR_C"/>
</dbReference>
<evidence type="ECO:0000259" key="2">
    <source>
        <dbReference type="PROSITE" id="PS50043"/>
    </source>
</evidence>
<name>A0A1I5YGC9_9RHOB</name>
<evidence type="ECO:0000313" key="4">
    <source>
        <dbReference type="Proteomes" id="UP000243106"/>
    </source>
</evidence>
<organism evidence="3 4">
    <name type="scientific">Roseivivax halotolerans</name>
    <dbReference type="NCBI Taxonomy" id="93684"/>
    <lineage>
        <taxon>Bacteria</taxon>
        <taxon>Pseudomonadati</taxon>
        <taxon>Pseudomonadota</taxon>
        <taxon>Alphaproteobacteria</taxon>
        <taxon>Rhodobacterales</taxon>
        <taxon>Roseobacteraceae</taxon>
        <taxon>Roseivivax</taxon>
    </lineage>
</organism>
<evidence type="ECO:0000256" key="1">
    <source>
        <dbReference type="ARBA" id="ARBA00023125"/>
    </source>
</evidence>
<dbReference type="InterPro" id="IPR039420">
    <property type="entry name" value="WalR-like"/>
</dbReference>
<dbReference type="SUPFAM" id="SSF46894">
    <property type="entry name" value="C-terminal effector domain of the bipartite response regulators"/>
    <property type="match status" value="1"/>
</dbReference>
<dbReference type="PANTHER" id="PTHR43214">
    <property type="entry name" value="TWO-COMPONENT RESPONSE REGULATOR"/>
    <property type="match status" value="1"/>
</dbReference>
<dbReference type="Proteomes" id="UP000243106">
    <property type="component" value="Unassembled WGS sequence"/>
</dbReference>
<dbReference type="RefSeq" id="WP_093011024.1">
    <property type="nucleotide sequence ID" value="NZ_FOXV01000005.1"/>
</dbReference>
<gene>
    <name evidence="3" type="ORF">SAMN05421853_105223</name>
</gene>
<dbReference type="Pfam" id="PF00196">
    <property type="entry name" value="GerE"/>
    <property type="match status" value="1"/>
</dbReference>